<feature type="compositionally biased region" description="Polar residues" evidence="2">
    <location>
        <begin position="386"/>
        <end position="400"/>
    </location>
</feature>
<feature type="region of interest" description="Disordered" evidence="2">
    <location>
        <begin position="216"/>
        <end position="269"/>
    </location>
</feature>
<evidence type="ECO:0000259" key="4">
    <source>
        <dbReference type="PROSITE" id="PS51673"/>
    </source>
</evidence>
<organism evidence="5 6">
    <name type="scientific">Byssothecium circinans</name>
    <dbReference type="NCBI Taxonomy" id="147558"/>
    <lineage>
        <taxon>Eukaryota</taxon>
        <taxon>Fungi</taxon>
        <taxon>Dikarya</taxon>
        <taxon>Ascomycota</taxon>
        <taxon>Pezizomycotina</taxon>
        <taxon>Dothideomycetes</taxon>
        <taxon>Pleosporomycetidae</taxon>
        <taxon>Pleosporales</taxon>
        <taxon>Massarineae</taxon>
        <taxon>Massarinaceae</taxon>
        <taxon>Byssothecium</taxon>
    </lineage>
</organism>
<dbReference type="PROSITE" id="PS51673">
    <property type="entry name" value="SUZ"/>
    <property type="match status" value="1"/>
</dbReference>
<dbReference type="PANTHER" id="PTHR15672:SF8">
    <property type="entry name" value="PROTEIN ENCORE"/>
    <property type="match status" value="1"/>
</dbReference>
<keyword evidence="6" id="KW-1185">Reference proteome</keyword>
<sequence>MASTAPLPTEPAQVRPSFAKVAATTYKPQASKEGAPSVKSPVAVPQVLIQQNPQKRSNPANGNAPIAPAENNRGEGDAKDKAGNTAARTGQWANATREQEALPLESKGDAAEKPRPSIALVKFSTTEDSTTQLSSSDGSAKPASIDGKSVASGTTFALDEKESIRPDDSASLRAVEEEDVTSPPESNAAGSRVGSENSEARAFRAQLHEITIMDPQPQRGIVPGRFPNPGPNGPPALYDPNQPSNGLGRPMSQPLTNGMPAGPGSQNIPAIPDEKLIEALQSPRDRLFVVKIEQDFIDFIKDSRENEYCLPNCNTFYRMLAHRLADYYLLGHVVDSTMTGVRITRTPYCRIPPPLSQMVDATKSADTPPVDLPARKIMRRGDEKSGTNTTANSENPSKATSEVGGSDGGNDTGNKSKDKSALTREEREARYREARERIFGSAEGEGSESPDASTSAEGKDMSRSSSASGKKKMKKQRNCDDDDGFEARSRFNAYYPGQFGMPGYSGDGTVYYNGYPGPAPNPQYTPMHPNASPPQGYNNGYGSMMPQDIQSQYGWSSQQYSSPNGPMMYPGYGQMHNGYDLSTDFQRGMQSFQTANLPNQMTPKMTNASMVGYQDPYVQPPPNVAMNPAWPQMNQQPTYPMPQGPYPSNGSTNRPMTAPMQGPVPPSYPYGQFPPPSFNGKPSRHQHPIPGSYQRPQFNPQSQTFVPGHNMPFSIPPNGGPQGMNNYGNFPMPNNAQMSHQMARPSPPAANTQTFGSPGHINNNISTPSNSSPCAQPGSSSQSSGVPAQSSIAKYGTPSNLPARPPPTQQSAPKFNLASHNMGRIPSNPTPPFNINGSPAVALRGGGPGNGNN</sequence>
<feature type="compositionally biased region" description="Polar residues" evidence="2">
    <location>
        <begin position="723"/>
        <end position="740"/>
    </location>
</feature>
<keyword evidence="1" id="KW-0597">Phosphoprotein</keyword>
<feature type="compositionally biased region" description="Low complexity" evidence="2">
    <location>
        <begin position="761"/>
        <end position="791"/>
    </location>
</feature>
<evidence type="ECO:0008006" key="7">
    <source>
        <dbReference type="Google" id="ProtNLM"/>
    </source>
</evidence>
<dbReference type="AlphaFoldDB" id="A0A6A5U4Z2"/>
<feature type="compositionally biased region" description="Gly residues" evidence="2">
    <location>
        <begin position="844"/>
        <end position="853"/>
    </location>
</feature>
<feature type="compositionally biased region" description="Low complexity" evidence="2">
    <location>
        <begin position="58"/>
        <end position="71"/>
    </location>
</feature>
<dbReference type="CDD" id="cd02642">
    <property type="entry name" value="R3H_encore_like"/>
    <property type="match status" value="1"/>
</dbReference>
<dbReference type="OrthoDB" id="278430at2759"/>
<dbReference type="Proteomes" id="UP000800035">
    <property type="component" value="Unassembled WGS sequence"/>
</dbReference>
<feature type="compositionally biased region" description="Polar residues" evidence="2">
    <location>
        <begin position="646"/>
        <end position="655"/>
    </location>
</feature>
<feature type="compositionally biased region" description="Basic and acidic residues" evidence="2">
    <location>
        <begin position="414"/>
        <end position="438"/>
    </location>
</feature>
<proteinExistence type="predicted"/>
<feature type="region of interest" description="Disordered" evidence="2">
    <location>
        <begin position="641"/>
        <end position="853"/>
    </location>
</feature>
<dbReference type="InterPro" id="IPR036867">
    <property type="entry name" value="R3H_dom_sf"/>
</dbReference>
<feature type="compositionally biased region" description="Polar residues" evidence="2">
    <location>
        <begin position="48"/>
        <end position="57"/>
    </location>
</feature>
<evidence type="ECO:0000313" key="6">
    <source>
        <dbReference type="Proteomes" id="UP000800035"/>
    </source>
</evidence>
<gene>
    <name evidence="5" type="ORF">CC80DRAFT_288829</name>
</gene>
<reference evidence="5" key="1">
    <citation type="journal article" date="2020" name="Stud. Mycol.">
        <title>101 Dothideomycetes genomes: a test case for predicting lifestyles and emergence of pathogens.</title>
        <authorList>
            <person name="Haridas S."/>
            <person name="Albert R."/>
            <person name="Binder M."/>
            <person name="Bloem J."/>
            <person name="Labutti K."/>
            <person name="Salamov A."/>
            <person name="Andreopoulos B."/>
            <person name="Baker S."/>
            <person name="Barry K."/>
            <person name="Bills G."/>
            <person name="Bluhm B."/>
            <person name="Cannon C."/>
            <person name="Castanera R."/>
            <person name="Culley D."/>
            <person name="Daum C."/>
            <person name="Ezra D."/>
            <person name="Gonzalez J."/>
            <person name="Henrissat B."/>
            <person name="Kuo A."/>
            <person name="Liang C."/>
            <person name="Lipzen A."/>
            <person name="Lutzoni F."/>
            <person name="Magnuson J."/>
            <person name="Mondo S."/>
            <person name="Nolan M."/>
            <person name="Ohm R."/>
            <person name="Pangilinan J."/>
            <person name="Park H.-J."/>
            <person name="Ramirez L."/>
            <person name="Alfaro M."/>
            <person name="Sun H."/>
            <person name="Tritt A."/>
            <person name="Yoshinaga Y."/>
            <person name="Zwiers L.-H."/>
            <person name="Turgeon B."/>
            <person name="Goodwin S."/>
            <person name="Spatafora J."/>
            <person name="Crous P."/>
            <person name="Grigoriev I."/>
        </authorList>
    </citation>
    <scope>NUCLEOTIDE SEQUENCE</scope>
    <source>
        <strain evidence="5">CBS 675.92</strain>
    </source>
</reference>
<dbReference type="PROSITE" id="PS51061">
    <property type="entry name" value="R3H"/>
    <property type="match status" value="1"/>
</dbReference>
<dbReference type="GO" id="GO:0006012">
    <property type="term" value="P:galactose metabolic process"/>
    <property type="evidence" value="ECO:0007669"/>
    <property type="project" value="TreeGrafter"/>
</dbReference>
<feature type="region of interest" description="Disordered" evidence="2">
    <location>
        <begin position="22"/>
        <end position="200"/>
    </location>
</feature>
<feature type="compositionally biased region" description="Polar residues" evidence="2">
    <location>
        <begin position="123"/>
        <end position="138"/>
    </location>
</feature>
<dbReference type="SUPFAM" id="SSF82708">
    <property type="entry name" value="R3H domain"/>
    <property type="match status" value="1"/>
</dbReference>
<dbReference type="Gene3D" id="3.30.1370.50">
    <property type="entry name" value="R3H-like domain"/>
    <property type="match status" value="1"/>
</dbReference>
<dbReference type="GO" id="GO:0003676">
    <property type="term" value="F:nucleic acid binding"/>
    <property type="evidence" value="ECO:0007669"/>
    <property type="project" value="UniProtKB-UniRule"/>
</dbReference>
<name>A0A6A5U4Z2_9PLEO</name>
<feature type="region of interest" description="Disordered" evidence="2">
    <location>
        <begin position="353"/>
        <end position="484"/>
    </location>
</feature>
<dbReference type="InterPro" id="IPR024771">
    <property type="entry name" value="SUZ"/>
</dbReference>
<evidence type="ECO:0000256" key="2">
    <source>
        <dbReference type="SAM" id="MobiDB-lite"/>
    </source>
</evidence>
<dbReference type="PANTHER" id="PTHR15672">
    <property type="entry name" value="CAMP-REGULATED PHOSPHOPROTEIN 21 RELATED R3H DOMAIN CONTAINING PROTEIN"/>
    <property type="match status" value="1"/>
</dbReference>
<feature type="domain" description="R3H" evidence="3">
    <location>
        <begin position="286"/>
        <end position="353"/>
    </location>
</feature>
<dbReference type="EMBL" id="ML976983">
    <property type="protein sequence ID" value="KAF1960223.1"/>
    <property type="molecule type" value="Genomic_DNA"/>
</dbReference>
<feature type="compositionally biased region" description="Pro residues" evidence="2">
    <location>
        <begin position="662"/>
        <end position="677"/>
    </location>
</feature>
<protein>
    <recommendedName>
        <fullName evidence="7">SUZ domain-containing protein</fullName>
    </recommendedName>
</protein>
<dbReference type="Pfam" id="PF01424">
    <property type="entry name" value="R3H"/>
    <property type="match status" value="1"/>
</dbReference>
<feature type="compositionally biased region" description="Polar residues" evidence="2">
    <location>
        <begin position="86"/>
        <end position="96"/>
    </location>
</feature>
<dbReference type="InterPro" id="IPR051937">
    <property type="entry name" value="R3H_domain_containing"/>
</dbReference>
<dbReference type="InterPro" id="IPR001374">
    <property type="entry name" value="R3H_dom"/>
</dbReference>
<evidence type="ECO:0000256" key="1">
    <source>
        <dbReference type="ARBA" id="ARBA00022553"/>
    </source>
</evidence>
<evidence type="ECO:0000259" key="3">
    <source>
        <dbReference type="PROSITE" id="PS51061"/>
    </source>
</evidence>
<feature type="compositionally biased region" description="Polar residues" evidence="2">
    <location>
        <begin position="694"/>
        <end position="705"/>
    </location>
</feature>
<dbReference type="Pfam" id="PF12752">
    <property type="entry name" value="SUZ"/>
    <property type="match status" value="1"/>
</dbReference>
<evidence type="ECO:0000313" key="5">
    <source>
        <dbReference type="EMBL" id="KAF1960223.1"/>
    </source>
</evidence>
<feature type="compositionally biased region" description="Basic and acidic residues" evidence="2">
    <location>
        <begin position="72"/>
        <end position="82"/>
    </location>
</feature>
<feature type="compositionally biased region" description="Basic and acidic residues" evidence="2">
    <location>
        <begin position="106"/>
        <end position="115"/>
    </location>
</feature>
<feature type="compositionally biased region" description="Basic and acidic residues" evidence="2">
    <location>
        <begin position="158"/>
        <end position="170"/>
    </location>
</feature>
<feature type="domain" description="SUZ" evidence="4">
    <location>
        <begin position="350"/>
        <end position="443"/>
    </location>
</feature>
<accession>A0A6A5U4Z2</accession>
<feature type="compositionally biased region" description="Polar residues" evidence="2">
    <location>
        <begin position="183"/>
        <end position="197"/>
    </location>
</feature>